<dbReference type="InterPro" id="IPR051045">
    <property type="entry name" value="TonB-dependent_transducer"/>
</dbReference>
<evidence type="ECO:0000256" key="10">
    <source>
        <dbReference type="SAM" id="SignalP"/>
    </source>
</evidence>
<feature type="signal peptide" evidence="10">
    <location>
        <begin position="1"/>
        <end position="29"/>
    </location>
</feature>
<dbReference type="Gene3D" id="3.30.1150.10">
    <property type="match status" value="3"/>
</dbReference>
<feature type="chain" id="PRO_5045655120" evidence="10">
    <location>
        <begin position="30"/>
        <end position="424"/>
    </location>
</feature>
<dbReference type="PROSITE" id="PS52015">
    <property type="entry name" value="TONB_CTD"/>
    <property type="match status" value="1"/>
</dbReference>
<keyword evidence="10" id="KW-0732">Signal</keyword>
<keyword evidence="7" id="KW-0653">Protein transport</keyword>
<reference evidence="13" key="1">
    <citation type="journal article" date="2019" name="Int. J. Syst. Evol. Microbiol.">
        <title>The Global Catalogue of Microorganisms (GCM) 10K type strain sequencing project: providing services to taxonomists for standard genome sequencing and annotation.</title>
        <authorList>
            <consortium name="The Broad Institute Genomics Platform"/>
            <consortium name="The Broad Institute Genome Sequencing Center for Infectious Disease"/>
            <person name="Wu L."/>
            <person name="Ma J."/>
        </authorList>
    </citation>
    <scope>NUCLEOTIDE SEQUENCE [LARGE SCALE GENOMIC DNA]</scope>
    <source>
        <strain evidence="13">KCTC 42498</strain>
    </source>
</reference>
<accession>A0ABW5IPG2</accession>
<evidence type="ECO:0000313" key="12">
    <source>
        <dbReference type="EMBL" id="MFD2514872.1"/>
    </source>
</evidence>
<dbReference type="InterPro" id="IPR037682">
    <property type="entry name" value="TonB_C"/>
</dbReference>
<keyword evidence="13" id="KW-1185">Reference proteome</keyword>
<dbReference type="PANTHER" id="PTHR33446">
    <property type="entry name" value="PROTEIN TONB-RELATED"/>
    <property type="match status" value="1"/>
</dbReference>
<name>A0ABW5IPG2_9BACT</name>
<evidence type="ECO:0000313" key="13">
    <source>
        <dbReference type="Proteomes" id="UP001597544"/>
    </source>
</evidence>
<gene>
    <name evidence="12" type="ORF">ACFSRY_13430</name>
</gene>
<evidence type="ECO:0000256" key="9">
    <source>
        <dbReference type="ARBA" id="ARBA00023136"/>
    </source>
</evidence>
<comment type="caution">
    <text evidence="12">The sequence shown here is derived from an EMBL/GenBank/DDBJ whole genome shotgun (WGS) entry which is preliminary data.</text>
</comment>
<evidence type="ECO:0000256" key="5">
    <source>
        <dbReference type="ARBA" id="ARBA00022519"/>
    </source>
</evidence>
<evidence type="ECO:0000259" key="11">
    <source>
        <dbReference type="PROSITE" id="PS52015"/>
    </source>
</evidence>
<comment type="similarity">
    <text evidence="2">Belongs to the TonB family.</text>
</comment>
<keyword evidence="5" id="KW-0997">Cell inner membrane</keyword>
<dbReference type="InterPro" id="IPR003538">
    <property type="entry name" value="TonB"/>
</dbReference>
<dbReference type="NCBIfam" id="TIGR01352">
    <property type="entry name" value="tonB_Cterm"/>
    <property type="match status" value="1"/>
</dbReference>
<keyword evidence="9" id="KW-0472">Membrane</keyword>
<evidence type="ECO:0000256" key="4">
    <source>
        <dbReference type="ARBA" id="ARBA00022475"/>
    </source>
</evidence>
<protein>
    <submittedName>
        <fullName evidence="12">TonB family protein</fullName>
    </submittedName>
</protein>
<evidence type="ECO:0000256" key="6">
    <source>
        <dbReference type="ARBA" id="ARBA00022692"/>
    </source>
</evidence>
<dbReference type="Proteomes" id="UP001597544">
    <property type="component" value="Unassembled WGS sequence"/>
</dbReference>
<evidence type="ECO:0000256" key="1">
    <source>
        <dbReference type="ARBA" id="ARBA00004383"/>
    </source>
</evidence>
<dbReference type="PANTHER" id="PTHR33446:SF2">
    <property type="entry name" value="PROTEIN TONB"/>
    <property type="match status" value="1"/>
</dbReference>
<organism evidence="12 13">
    <name type="scientific">Pontibacter locisalis</name>
    <dbReference type="NCBI Taxonomy" id="1719035"/>
    <lineage>
        <taxon>Bacteria</taxon>
        <taxon>Pseudomonadati</taxon>
        <taxon>Bacteroidota</taxon>
        <taxon>Cytophagia</taxon>
        <taxon>Cytophagales</taxon>
        <taxon>Hymenobacteraceae</taxon>
        <taxon>Pontibacter</taxon>
    </lineage>
</organism>
<evidence type="ECO:0000256" key="7">
    <source>
        <dbReference type="ARBA" id="ARBA00022927"/>
    </source>
</evidence>
<dbReference type="SUPFAM" id="SSF74653">
    <property type="entry name" value="TolA/TonB C-terminal domain"/>
    <property type="match status" value="3"/>
</dbReference>
<evidence type="ECO:0000256" key="2">
    <source>
        <dbReference type="ARBA" id="ARBA00006555"/>
    </source>
</evidence>
<keyword evidence="8" id="KW-1133">Transmembrane helix</keyword>
<evidence type="ECO:0000256" key="3">
    <source>
        <dbReference type="ARBA" id="ARBA00022448"/>
    </source>
</evidence>
<dbReference type="PRINTS" id="PR01374">
    <property type="entry name" value="TONBPROTEIN"/>
</dbReference>
<dbReference type="EMBL" id="JBHULU010000020">
    <property type="protein sequence ID" value="MFD2514872.1"/>
    <property type="molecule type" value="Genomic_DNA"/>
</dbReference>
<sequence length="424" mass="46552">MKKNNILTRFAAAALLGMATLVIAPAVCAQSSKPYTYVEQMPQFKGGEEEMIKFLAQNIRYPKDAQAEGIEGLVVISFVVDSDGSLDNLKVLKGLTKSLDAEALRVIKLMEGKWQPGKQNGKDVAVQYTMPIRYSLKNDKGTSSATDSQPQFKGGQEAMMQAINQNLKMPEEAKKENLNAKVLVRFTVEKDGSVSNIKLEHTKLKKTVGPGSELDYMDAATFNLQNKATLAKLAEAAAAAVKETSGMWEPAKKNGQAVAAELVLPVQFFSSDAESSTTTSGSQGSATQEQEPRKLNFNEIVPLYKLDEKPGFKEGENADKKFFAKNTRYPKTEAEGDVMVNFLVYDDGTIGKIGVSKSMGVELKKEVLRVLELSKNMWQPGKKDGKAVNTYQMLTFRFVINDGQKNNDETSTAIPADIVITKYK</sequence>
<keyword evidence="3" id="KW-0813">Transport</keyword>
<keyword evidence="4" id="KW-1003">Cell membrane</keyword>
<proteinExistence type="inferred from homology"/>
<dbReference type="RefSeq" id="WP_377508430.1">
    <property type="nucleotide sequence ID" value="NZ_JBHULU010000020.1"/>
</dbReference>
<dbReference type="InterPro" id="IPR006260">
    <property type="entry name" value="TonB/TolA_C"/>
</dbReference>
<feature type="domain" description="TonB C-terminal" evidence="11">
    <location>
        <begin position="46"/>
        <end position="143"/>
    </location>
</feature>
<dbReference type="Pfam" id="PF03544">
    <property type="entry name" value="TonB_C"/>
    <property type="match status" value="2"/>
</dbReference>
<keyword evidence="6" id="KW-0812">Transmembrane</keyword>
<evidence type="ECO:0000256" key="8">
    <source>
        <dbReference type="ARBA" id="ARBA00022989"/>
    </source>
</evidence>
<comment type="subcellular location">
    <subcellularLocation>
        <location evidence="1">Cell inner membrane</location>
        <topology evidence="1">Single-pass membrane protein</topology>
        <orientation evidence="1">Periplasmic side</orientation>
    </subcellularLocation>
</comment>